<protein>
    <submittedName>
        <fullName evidence="2">Uncharacterized protein</fullName>
    </submittedName>
</protein>
<comment type="caution">
    <text evidence="2">The sequence shown here is derived from an EMBL/GenBank/DDBJ whole genome shotgun (WGS) entry which is preliminary data.</text>
</comment>
<gene>
    <name evidence="1" type="ORF">V1477_021051</name>
    <name evidence="2" type="ORF">V1477_021062</name>
</gene>
<dbReference type="AlphaFoldDB" id="A0ABD2AJR9"/>
<organism evidence="2 3">
    <name type="scientific">Vespula maculifrons</name>
    <name type="common">Eastern yellow jacket</name>
    <name type="synonym">Wasp</name>
    <dbReference type="NCBI Taxonomy" id="7453"/>
    <lineage>
        <taxon>Eukaryota</taxon>
        <taxon>Metazoa</taxon>
        <taxon>Ecdysozoa</taxon>
        <taxon>Arthropoda</taxon>
        <taxon>Hexapoda</taxon>
        <taxon>Insecta</taxon>
        <taxon>Pterygota</taxon>
        <taxon>Neoptera</taxon>
        <taxon>Endopterygota</taxon>
        <taxon>Hymenoptera</taxon>
        <taxon>Apocrita</taxon>
        <taxon>Aculeata</taxon>
        <taxon>Vespoidea</taxon>
        <taxon>Vespidae</taxon>
        <taxon>Vespinae</taxon>
        <taxon>Vespula</taxon>
    </lineage>
</organism>
<dbReference type="EMBL" id="JAYRBN010000117">
    <property type="protein sequence ID" value="KAL2719904.1"/>
    <property type="molecule type" value="Genomic_DNA"/>
</dbReference>
<evidence type="ECO:0000313" key="1">
    <source>
        <dbReference type="EMBL" id="KAL2719904.1"/>
    </source>
</evidence>
<sequence>MVTYFRDLMMATRVFLLVSGTLGLLTLAIMKIVYATEEADDAREFITNLPRDMKLKSVRETPNYPVTLDCENRGVVQEAVGKSNKRMNIVSDCS</sequence>
<dbReference type="Proteomes" id="UP001607303">
    <property type="component" value="Unassembled WGS sequence"/>
</dbReference>
<evidence type="ECO:0000313" key="3">
    <source>
        <dbReference type="Proteomes" id="UP001607303"/>
    </source>
</evidence>
<dbReference type="EMBL" id="JAYRBN010000117">
    <property type="protein sequence ID" value="KAL2719915.1"/>
    <property type="molecule type" value="Genomic_DNA"/>
</dbReference>
<name>A0ABD2AJR9_VESMC</name>
<accession>A0ABD2AJR9</accession>
<reference evidence="2 3" key="1">
    <citation type="journal article" date="2024" name="Ann. Entomol. Soc. Am.">
        <title>Genomic analyses of the southern and eastern yellowjacket wasps (Hymenoptera: Vespidae) reveal evolutionary signatures of social life.</title>
        <authorList>
            <person name="Catto M.A."/>
            <person name="Caine P.B."/>
            <person name="Orr S.E."/>
            <person name="Hunt B.G."/>
            <person name="Goodisman M.A.D."/>
        </authorList>
    </citation>
    <scope>NUCLEOTIDE SEQUENCE [LARGE SCALE GENOMIC DNA]</scope>
    <source>
        <strain evidence="2">232</strain>
        <tissue evidence="2">Head and thorax</tissue>
    </source>
</reference>
<proteinExistence type="predicted"/>
<evidence type="ECO:0000313" key="2">
    <source>
        <dbReference type="EMBL" id="KAL2719915.1"/>
    </source>
</evidence>
<keyword evidence="3" id="KW-1185">Reference proteome</keyword>